<dbReference type="SUPFAM" id="SSF51261">
    <property type="entry name" value="Duplicated hybrid motif"/>
    <property type="match status" value="1"/>
</dbReference>
<dbReference type="Proteomes" id="UP000053157">
    <property type="component" value="Unassembled WGS sequence"/>
</dbReference>
<dbReference type="Pfam" id="PF01551">
    <property type="entry name" value="Peptidase_M23"/>
    <property type="match status" value="1"/>
</dbReference>
<protein>
    <submittedName>
        <fullName evidence="3">Peptidase M23</fullName>
    </submittedName>
</protein>
<keyword evidence="1" id="KW-0812">Transmembrane</keyword>
<evidence type="ECO:0000259" key="2">
    <source>
        <dbReference type="Pfam" id="PF01551"/>
    </source>
</evidence>
<dbReference type="CDD" id="cd12797">
    <property type="entry name" value="M23_peptidase"/>
    <property type="match status" value="1"/>
</dbReference>
<dbReference type="InterPro" id="IPR016047">
    <property type="entry name" value="M23ase_b-sheet_dom"/>
</dbReference>
<evidence type="ECO:0000313" key="4">
    <source>
        <dbReference type="Proteomes" id="UP000053157"/>
    </source>
</evidence>
<feature type="domain" description="M23ase beta-sheet core" evidence="2">
    <location>
        <begin position="190"/>
        <end position="284"/>
    </location>
</feature>
<dbReference type="EMBL" id="LOPV01000652">
    <property type="protein sequence ID" value="KTG11320.1"/>
    <property type="molecule type" value="Genomic_DNA"/>
</dbReference>
<evidence type="ECO:0000313" key="3">
    <source>
        <dbReference type="EMBL" id="KTG11320.1"/>
    </source>
</evidence>
<dbReference type="PANTHER" id="PTHR21666">
    <property type="entry name" value="PEPTIDASE-RELATED"/>
    <property type="match status" value="1"/>
</dbReference>
<dbReference type="OrthoDB" id="7494at2157"/>
<keyword evidence="1" id="KW-0472">Membrane</keyword>
<dbReference type="Gene3D" id="2.70.70.10">
    <property type="entry name" value="Glucose Permease (Domain IIA)"/>
    <property type="match status" value="1"/>
</dbReference>
<proteinExistence type="predicted"/>
<keyword evidence="4" id="KW-1185">Reference proteome</keyword>
<sequence length="329" mass="37169">MSDSDVSSITNTTGVTSRLPSPMYLSLLFFLGILGTLFPSIAWMELFYLFGLFGLWPMIKAFLPSIGDEPDPTDWISMGTTSRLRPLLSMVYLQVNVFLQLKGIFQLVGHIPVLVRYRLQLPTPEEFEQRVSYRLPVEGEWTIVNGGPTREHSHSWGMLAQRYAYDFVVTDDKGATHNGDGSGPEDYYCYGDPVVSPADGVVVAASDGHRDYHRAGGWLDPRQRDMRGNYLTIKHADGEYSLFAHLKEDSIRVLEGERVERGERIGRCGHSGNSTEPHLHFQLQDRPSFFRSMGLPIQFENALVRDPDGETEKFESAYIREGQRVTALE</sequence>
<dbReference type="InterPro" id="IPR011055">
    <property type="entry name" value="Dup_hybrid_motif"/>
</dbReference>
<dbReference type="PANTHER" id="PTHR21666:SF270">
    <property type="entry name" value="MUREIN HYDROLASE ACTIVATOR ENVC"/>
    <property type="match status" value="1"/>
</dbReference>
<dbReference type="AlphaFoldDB" id="A0A0W1RDV7"/>
<name>A0A0W1RDV7_9EURY</name>
<accession>A0A0W1RDV7</accession>
<organism evidence="3 4">
    <name type="scientific">Haloferax profundi</name>
    <dbReference type="NCBI Taxonomy" id="1544718"/>
    <lineage>
        <taxon>Archaea</taxon>
        <taxon>Methanobacteriati</taxon>
        <taxon>Methanobacteriota</taxon>
        <taxon>Stenosarchaea group</taxon>
        <taxon>Halobacteria</taxon>
        <taxon>Halobacteriales</taxon>
        <taxon>Haloferacaceae</taxon>
        <taxon>Haloferax</taxon>
    </lineage>
</organism>
<feature type="transmembrane region" description="Helical" evidence="1">
    <location>
        <begin position="23"/>
        <end position="39"/>
    </location>
</feature>
<keyword evidence="1" id="KW-1133">Transmembrane helix</keyword>
<comment type="caution">
    <text evidence="3">The sequence shown here is derived from an EMBL/GenBank/DDBJ whole genome shotgun (WGS) entry which is preliminary data.</text>
</comment>
<dbReference type="InterPro" id="IPR050570">
    <property type="entry name" value="Cell_wall_metabolism_enzyme"/>
</dbReference>
<reference evidence="3 4" key="1">
    <citation type="submission" date="2015-12" db="EMBL/GenBank/DDBJ databases">
        <title>Haloferax profundi sp. nov. isolated from the Discovery deep brine-seawater interface in the Red Sea.</title>
        <authorList>
            <person name="Zhang G."/>
            <person name="Stingl U."/>
            <person name="Rashid M."/>
        </authorList>
    </citation>
    <scope>NUCLEOTIDE SEQUENCE [LARGE SCALE GENOMIC DNA]</scope>
    <source>
        <strain evidence="3 4">SB29</strain>
    </source>
</reference>
<evidence type="ECO:0000256" key="1">
    <source>
        <dbReference type="SAM" id="Phobius"/>
    </source>
</evidence>
<gene>
    <name evidence="3" type="ORF">AUR66_20075</name>
</gene>
<dbReference type="GO" id="GO:0004222">
    <property type="term" value="F:metalloendopeptidase activity"/>
    <property type="evidence" value="ECO:0007669"/>
    <property type="project" value="TreeGrafter"/>
</dbReference>